<evidence type="ECO:0000313" key="6">
    <source>
        <dbReference type="Proteomes" id="UP000245207"/>
    </source>
</evidence>
<dbReference type="STRING" id="35608.A0A2U1N6F5"/>
<dbReference type="AlphaFoldDB" id="A0A2U1N6F5"/>
<dbReference type="EMBL" id="PKPP01003516">
    <property type="protein sequence ID" value="PWA69034.1"/>
    <property type="molecule type" value="Genomic_DNA"/>
</dbReference>
<dbReference type="PANTHER" id="PTHR48044">
    <property type="entry name" value="GLYCOSYLTRANSFERASE"/>
    <property type="match status" value="1"/>
</dbReference>
<evidence type="ECO:0000256" key="4">
    <source>
        <dbReference type="RuleBase" id="RU003718"/>
    </source>
</evidence>
<evidence type="ECO:0000256" key="2">
    <source>
        <dbReference type="ARBA" id="ARBA00022676"/>
    </source>
</evidence>
<evidence type="ECO:0000256" key="1">
    <source>
        <dbReference type="ARBA" id="ARBA00009995"/>
    </source>
</evidence>
<dbReference type="GO" id="GO:0008194">
    <property type="term" value="F:UDP-glycosyltransferase activity"/>
    <property type="evidence" value="ECO:0007669"/>
    <property type="project" value="InterPro"/>
</dbReference>
<gene>
    <name evidence="5" type="ORF">CTI12_AA301060</name>
</gene>
<dbReference type="OrthoDB" id="5835829at2759"/>
<sequence>MVPFEDSKATAQYFESIKRSCGIVLIKSMSELEGKYIYYMSQISDKKVLPIGPLTQESKKEDNHEHTHIFQWLDMKNESSVIYISFGSAYFLSDNEIEDIACGLELSNESFIWVIRFPEGTKTSVAQVLPFGFLERIGERGMVIEKWAPQAQILSHASIGGFVSHCGWGSLMESIRYGIPIIAMPMQYDQPYNARLVEAIGVGVDVGRDADGRLKREEIANVVRNMVVGGGHMREKVKELGEIIRKQGDEDLDMVVINSLVKLCEPKN</sequence>
<reference evidence="5 6" key="1">
    <citation type="journal article" date="2018" name="Mol. Plant">
        <title>The genome of Artemisia annua provides insight into the evolution of Asteraceae family and artemisinin biosynthesis.</title>
        <authorList>
            <person name="Shen Q."/>
            <person name="Zhang L."/>
            <person name="Liao Z."/>
            <person name="Wang S."/>
            <person name="Yan T."/>
            <person name="Shi P."/>
            <person name="Liu M."/>
            <person name="Fu X."/>
            <person name="Pan Q."/>
            <person name="Wang Y."/>
            <person name="Lv Z."/>
            <person name="Lu X."/>
            <person name="Zhang F."/>
            <person name="Jiang W."/>
            <person name="Ma Y."/>
            <person name="Chen M."/>
            <person name="Hao X."/>
            <person name="Li L."/>
            <person name="Tang Y."/>
            <person name="Lv G."/>
            <person name="Zhou Y."/>
            <person name="Sun X."/>
            <person name="Brodelius P.E."/>
            <person name="Rose J.K.C."/>
            <person name="Tang K."/>
        </authorList>
    </citation>
    <scope>NUCLEOTIDE SEQUENCE [LARGE SCALE GENOMIC DNA]</scope>
    <source>
        <strain evidence="6">cv. Huhao1</strain>
        <tissue evidence="5">Leaf</tissue>
    </source>
</reference>
<dbReference type="InterPro" id="IPR002213">
    <property type="entry name" value="UDP_glucos_trans"/>
</dbReference>
<dbReference type="Pfam" id="PF00201">
    <property type="entry name" value="UDPGT"/>
    <property type="match status" value="1"/>
</dbReference>
<name>A0A2U1N6F5_ARTAN</name>
<comment type="similarity">
    <text evidence="1 4">Belongs to the UDP-glycosyltransferase family.</text>
</comment>
<keyword evidence="2 4" id="KW-0328">Glycosyltransferase</keyword>
<protein>
    <submittedName>
        <fullName evidence="5">Cyanidin-3-O-glucoside 2-O-glucuronosyltransferase</fullName>
    </submittedName>
</protein>
<dbReference type="CDD" id="cd03784">
    <property type="entry name" value="GT1_Gtf-like"/>
    <property type="match status" value="1"/>
</dbReference>
<keyword evidence="6" id="KW-1185">Reference proteome</keyword>
<comment type="caution">
    <text evidence="5">The sequence shown here is derived from an EMBL/GenBank/DDBJ whole genome shotgun (WGS) entry which is preliminary data.</text>
</comment>
<dbReference type="InterPro" id="IPR035595">
    <property type="entry name" value="UDP_glycos_trans_CS"/>
</dbReference>
<accession>A0A2U1N6F5</accession>
<dbReference type="Proteomes" id="UP000245207">
    <property type="component" value="Unassembled WGS sequence"/>
</dbReference>
<dbReference type="PANTHER" id="PTHR48044:SF39">
    <property type="entry name" value="GLYCOSYLTRANSFERASE"/>
    <property type="match status" value="1"/>
</dbReference>
<dbReference type="SUPFAM" id="SSF53756">
    <property type="entry name" value="UDP-Glycosyltransferase/glycogen phosphorylase"/>
    <property type="match status" value="1"/>
</dbReference>
<dbReference type="FunFam" id="3.40.50.2000:FF:000060">
    <property type="entry name" value="Glycosyltransferase"/>
    <property type="match status" value="1"/>
</dbReference>
<dbReference type="GO" id="GO:0016138">
    <property type="term" value="P:glycoside biosynthetic process"/>
    <property type="evidence" value="ECO:0007669"/>
    <property type="project" value="UniProtKB-ARBA"/>
</dbReference>
<dbReference type="Gene3D" id="3.40.50.2000">
    <property type="entry name" value="Glycogen Phosphorylase B"/>
    <property type="match status" value="2"/>
</dbReference>
<evidence type="ECO:0000313" key="5">
    <source>
        <dbReference type="EMBL" id="PWA69034.1"/>
    </source>
</evidence>
<keyword evidence="3 4" id="KW-0808">Transferase</keyword>
<dbReference type="PROSITE" id="PS00375">
    <property type="entry name" value="UDPGT"/>
    <property type="match status" value="1"/>
</dbReference>
<proteinExistence type="inferred from homology"/>
<organism evidence="5 6">
    <name type="scientific">Artemisia annua</name>
    <name type="common">Sweet wormwood</name>
    <dbReference type="NCBI Taxonomy" id="35608"/>
    <lineage>
        <taxon>Eukaryota</taxon>
        <taxon>Viridiplantae</taxon>
        <taxon>Streptophyta</taxon>
        <taxon>Embryophyta</taxon>
        <taxon>Tracheophyta</taxon>
        <taxon>Spermatophyta</taxon>
        <taxon>Magnoliopsida</taxon>
        <taxon>eudicotyledons</taxon>
        <taxon>Gunneridae</taxon>
        <taxon>Pentapetalae</taxon>
        <taxon>asterids</taxon>
        <taxon>campanulids</taxon>
        <taxon>Asterales</taxon>
        <taxon>Asteraceae</taxon>
        <taxon>Asteroideae</taxon>
        <taxon>Anthemideae</taxon>
        <taxon>Artemisiinae</taxon>
        <taxon>Artemisia</taxon>
    </lineage>
</organism>
<evidence type="ECO:0000256" key="3">
    <source>
        <dbReference type="ARBA" id="ARBA00022679"/>
    </source>
</evidence>